<dbReference type="Pfam" id="PF08309">
    <property type="entry name" value="LVIVD"/>
    <property type="match status" value="2"/>
</dbReference>
<feature type="region of interest" description="Disordered" evidence="1">
    <location>
        <begin position="288"/>
        <end position="332"/>
    </location>
</feature>
<evidence type="ECO:0000313" key="2">
    <source>
        <dbReference type="EMBL" id="QRV13878.1"/>
    </source>
</evidence>
<sequence length="470" mass="50010">MQRRAFLRAGGAAGAVLTVPGAAAGPAAATPRASQEAPDSFEPLGQLELSGGDPAEVVVDDDGETAYLATTYGFATVDLGDPTALEPLAERNQLEVDGRGFTRIFDVKVDGDRLAVVGPADKGFGEFNGFELYDVSDPADPAVVDRYETGFHIHNCFFADELLYVVANGPDDTALVIYDTSDDDTEEVGRWSLLDHEPEWEDVYWYAHYLHDVTVRDDLAFLPFWDAGTYLVDVSDPSAPEYVSHVRDPDVGDDRSYGGSEAVYGLPGNDHYAAVDDAGDLLAVGRESWTTDDPAPPNGPGGIDLYDVTEPTAPDPLASIEPPESDDASRRGGEWTTAHNFELRDGRLYSAWYQGGIKIHDVGDPAAPEELAHWRATDEAALWTARVANDGATVVASSTSRIPATDIGGALYTFPTGLGSDFERGGDDTDGGSNGAFSDQIPGFGGLGAGVGLAGGAAALEWIRRRDDDR</sequence>
<gene>
    <name evidence="2" type="ORF">JMJ58_13045</name>
</gene>
<dbReference type="PROSITE" id="PS51318">
    <property type="entry name" value="TAT"/>
    <property type="match status" value="1"/>
</dbReference>
<dbReference type="GeneID" id="62876067"/>
<dbReference type="InterPro" id="IPR006311">
    <property type="entry name" value="TAT_signal"/>
</dbReference>
<dbReference type="KEGG" id="hsal:JMJ58_13045"/>
<evidence type="ECO:0000256" key="1">
    <source>
        <dbReference type="SAM" id="MobiDB-lite"/>
    </source>
</evidence>
<dbReference type="InterPro" id="IPR011045">
    <property type="entry name" value="N2O_reductase_N"/>
</dbReference>
<protein>
    <recommendedName>
        <fullName evidence="4">LVIVD repeat-containing protein</fullName>
    </recommendedName>
</protein>
<dbReference type="EMBL" id="CP069188">
    <property type="protein sequence ID" value="QRV13878.1"/>
    <property type="molecule type" value="Genomic_DNA"/>
</dbReference>
<dbReference type="Proteomes" id="UP000637819">
    <property type="component" value="Chromosome"/>
</dbReference>
<keyword evidence="3" id="KW-1185">Reference proteome</keyword>
<dbReference type="SUPFAM" id="SSF50974">
    <property type="entry name" value="Nitrous oxide reductase, N-terminal domain"/>
    <property type="match status" value="1"/>
</dbReference>
<reference evidence="2 3" key="1">
    <citation type="submission" date="2021-01" db="EMBL/GenBank/DDBJ databases">
        <title>Genome Sequence and Methylation Pattern of Haloterrigena salifodinae BOL5-1, An Extremely Halophilic Archaeon from a Bolivian Salt Mine.</title>
        <authorList>
            <person name="DasSarma P."/>
            <person name="Anton B.P."/>
            <person name="DasSarma S.L."/>
            <person name="von Ehrenheim H.A.L."/>
            <person name="Martinez F.L."/>
            <person name="Guzman D."/>
            <person name="Roberts R.J."/>
            <person name="DasSarma S."/>
        </authorList>
    </citation>
    <scope>NUCLEOTIDE SEQUENCE [LARGE SCALE GENOMIC DNA]</scope>
    <source>
        <strain evidence="2 3">BOL5-1</strain>
    </source>
</reference>
<name>A0A8T8DWB3_9EURY</name>
<dbReference type="InterPro" id="IPR013211">
    <property type="entry name" value="LVIVD"/>
</dbReference>
<proteinExistence type="predicted"/>
<organism evidence="2 3">
    <name type="scientific">Haloterrigena salifodinae</name>
    <dbReference type="NCBI Taxonomy" id="2675099"/>
    <lineage>
        <taxon>Archaea</taxon>
        <taxon>Methanobacteriati</taxon>
        <taxon>Methanobacteriota</taxon>
        <taxon>Stenosarchaea group</taxon>
        <taxon>Halobacteria</taxon>
        <taxon>Halobacteriales</taxon>
        <taxon>Natrialbaceae</taxon>
        <taxon>Haloterrigena</taxon>
    </lineage>
</organism>
<dbReference type="AlphaFoldDB" id="A0A8T8DWB3"/>
<dbReference type="OrthoDB" id="134269at2157"/>
<dbReference type="RefSeq" id="WP_204746813.1">
    <property type="nucleotide sequence ID" value="NZ_CP069188.1"/>
</dbReference>
<evidence type="ECO:0000313" key="3">
    <source>
        <dbReference type="Proteomes" id="UP000637819"/>
    </source>
</evidence>
<accession>A0A8T8DWB3</accession>
<evidence type="ECO:0008006" key="4">
    <source>
        <dbReference type="Google" id="ProtNLM"/>
    </source>
</evidence>